<dbReference type="EMBL" id="CP011110">
    <property type="protein sequence ID" value="AKA24494.1"/>
    <property type="molecule type" value="Genomic_DNA"/>
</dbReference>
<dbReference type="KEGG" id="pcz:PCL1606_30430"/>
<keyword evidence="1" id="KW-0732">Signal</keyword>
<dbReference type="Proteomes" id="UP000032748">
    <property type="component" value="Chromosome"/>
</dbReference>
<evidence type="ECO:0000256" key="1">
    <source>
        <dbReference type="SAM" id="SignalP"/>
    </source>
</evidence>
<dbReference type="RefSeq" id="WP_038579044.1">
    <property type="nucleotide sequence ID" value="NZ_CP011110.1"/>
</dbReference>
<feature type="chain" id="PRO_5002299687" description="Lipoprotein" evidence="1">
    <location>
        <begin position="24"/>
        <end position="90"/>
    </location>
</feature>
<dbReference type="OrthoDB" id="8404750at2"/>
<protein>
    <recommendedName>
        <fullName evidence="4">Lipoprotein</fullName>
    </recommendedName>
</protein>
<gene>
    <name evidence="2" type="ORF">PCL1606_30430</name>
</gene>
<dbReference type="PATRIC" id="fig|587753.10.peg.3034"/>
<evidence type="ECO:0000313" key="3">
    <source>
        <dbReference type="Proteomes" id="UP000032748"/>
    </source>
</evidence>
<organism evidence="2 3">
    <name type="scientific">Pseudomonas chlororaphis</name>
    <dbReference type="NCBI Taxonomy" id="587753"/>
    <lineage>
        <taxon>Bacteria</taxon>
        <taxon>Pseudomonadati</taxon>
        <taxon>Pseudomonadota</taxon>
        <taxon>Gammaproteobacteria</taxon>
        <taxon>Pseudomonadales</taxon>
        <taxon>Pseudomonadaceae</taxon>
        <taxon>Pseudomonas</taxon>
    </lineage>
</organism>
<evidence type="ECO:0008006" key="4">
    <source>
        <dbReference type="Google" id="ProtNLM"/>
    </source>
</evidence>
<sequence length="90" mass="9549">MNKSITALAVSAALAFTVTAANAVVHPTTTLQAPQAVNQVTASADTPFGTQKKASEIQVASLARSCSDERYSWWEYSGWEIVGCLASGQW</sequence>
<name>A0A0D5Y0J2_9PSED</name>
<feature type="signal peptide" evidence="1">
    <location>
        <begin position="1"/>
        <end position="23"/>
    </location>
</feature>
<evidence type="ECO:0000313" key="2">
    <source>
        <dbReference type="EMBL" id="AKA24494.1"/>
    </source>
</evidence>
<dbReference type="AlphaFoldDB" id="A0A0D5Y0J2"/>
<proteinExistence type="predicted"/>
<accession>A0A0D5Y0J2</accession>
<reference evidence="2 3" key="1">
    <citation type="journal article" date="2015" name="Mol. Plant Microbe Interact.">
        <title>Comparative Genomic Analysis of Pseudomonas chlororaphis PCL1606 Reveals New Insight into Antifungal Compounds Involved in Biocontrol.</title>
        <authorList>
            <person name="Calderon C.E."/>
            <person name="Ramos C."/>
            <person name="de Vicente A."/>
            <person name="Cazorla F.M."/>
        </authorList>
    </citation>
    <scope>NUCLEOTIDE SEQUENCE [LARGE SCALE GENOMIC DNA]</scope>
    <source>
        <strain evidence="2 3">PCL1606</strain>
    </source>
</reference>